<evidence type="ECO:0000256" key="3">
    <source>
        <dbReference type="ARBA" id="ARBA00008346"/>
    </source>
</evidence>
<comment type="cofactor">
    <cofactor evidence="1 10">
        <name>Mg(2+)</name>
        <dbReference type="ChEBI" id="CHEBI:18420"/>
    </cofactor>
</comment>
<keyword evidence="8 10" id="KW-0120">Carbon dioxide fixation</keyword>
<dbReference type="PATRIC" id="fig|1445510.3.peg.3349"/>
<dbReference type="InterPro" id="IPR022805">
    <property type="entry name" value="PEP_COase_bac/pln-type"/>
</dbReference>
<protein>
    <recommendedName>
        <fullName evidence="5 10">Phosphoenolpyruvate carboxylase</fullName>
        <shortName evidence="10">PEPC</shortName>
        <shortName evidence="10">PEPCase</shortName>
        <ecNumber evidence="4 10">4.1.1.31</ecNumber>
    </recommendedName>
</protein>
<evidence type="ECO:0000256" key="4">
    <source>
        <dbReference type="ARBA" id="ARBA00012305"/>
    </source>
</evidence>
<dbReference type="NCBIfam" id="NF000584">
    <property type="entry name" value="PRK00009.1"/>
    <property type="match status" value="1"/>
</dbReference>
<evidence type="ECO:0000256" key="7">
    <source>
        <dbReference type="ARBA" id="ARBA00023239"/>
    </source>
</evidence>
<dbReference type="InterPro" id="IPR033129">
    <property type="entry name" value="PEPCASE_His_AS"/>
</dbReference>
<keyword evidence="6 10" id="KW-0460">Magnesium</keyword>
<gene>
    <name evidence="10" type="primary">ppc</name>
    <name evidence="13" type="ORF">YC6258_03387</name>
</gene>
<dbReference type="EC" id="4.1.1.31" evidence="4 10"/>
<feature type="active site" evidence="10 12">
    <location>
        <position position="537"/>
    </location>
</feature>
<dbReference type="GO" id="GO:0006107">
    <property type="term" value="P:oxaloacetate metabolic process"/>
    <property type="evidence" value="ECO:0007669"/>
    <property type="project" value="UniProtKB-UniRule"/>
</dbReference>
<dbReference type="PRINTS" id="PR00150">
    <property type="entry name" value="PEPCARBXLASE"/>
</dbReference>
<dbReference type="OrthoDB" id="9768133at2"/>
<evidence type="ECO:0000256" key="12">
    <source>
        <dbReference type="PROSITE-ProRule" id="PRU10112"/>
    </source>
</evidence>
<dbReference type="SUPFAM" id="SSF51621">
    <property type="entry name" value="Phosphoenolpyruvate/pyruvate domain"/>
    <property type="match status" value="1"/>
</dbReference>
<accession>A0A0C5VPR8</accession>
<dbReference type="Pfam" id="PF00311">
    <property type="entry name" value="PEPcase"/>
    <property type="match status" value="1"/>
</dbReference>
<evidence type="ECO:0000256" key="2">
    <source>
        <dbReference type="ARBA" id="ARBA00003670"/>
    </source>
</evidence>
<dbReference type="Gene3D" id="1.20.1440.90">
    <property type="entry name" value="Phosphoenolpyruvate/pyruvate domain"/>
    <property type="match status" value="1"/>
</dbReference>
<dbReference type="GO" id="GO:0000287">
    <property type="term" value="F:magnesium ion binding"/>
    <property type="evidence" value="ECO:0007669"/>
    <property type="project" value="UniProtKB-UniRule"/>
</dbReference>
<dbReference type="HOGENOM" id="CLU_006557_2_0_6"/>
<reference evidence="13 14" key="1">
    <citation type="submission" date="2014-01" db="EMBL/GenBank/DDBJ databases">
        <title>Full genme sequencing of cellulolytic bacterium Gynuella sunshinyii YC6258T gen. nov., sp. nov.</title>
        <authorList>
            <person name="Khan H."/>
            <person name="Chung E.J."/>
            <person name="Chung Y.R."/>
        </authorList>
    </citation>
    <scope>NUCLEOTIDE SEQUENCE [LARGE SCALE GENOMIC DNA]</scope>
    <source>
        <strain evidence="13 14">YC6258</strain>
    </source>
</reference>
<proteinExistence type="inferred from homology"/>
<dbReference type="InterPro" id="IPR015813">
    <property type="entry name" value="Pyrv/PenolPyrv_kinase-like_dom"/>
</dbReference>
<dbReference type="RefSeq" id="WP_044617735.1">
    <property type="nucleotide sequence ID" value="NZ_CP007142.1"/>
</dbReference>
<dbReference type="PROSITE" id="PS00393">
    <property type="entry name" value="PEPCASE_2"/>
    <property type="match status" value="1"/>
</dbReference>
<evidence type="ECO:0000256" key="11">
    <source>
        <dbReference type="PROSITE-ProRule" id="PRU10111"/>
    </source>
</evidence>
<evidence type="ECO:0000313" key="13">
    <source>
        <dbReference type="EMBL" id="AJQ95423.1"/>
    </source>
</evidence>
<evidence type="ECO:0000256" key="6">
    <source>
        <dbReference type="ARBA" id="ARBA00022842"/>
    </source>
</evidence>
<evidence type="ECO:0000256" key="10">
    <source>
        <dbReference type="HAMAP-Rule" id="MF_00595"/>
    </source>
</evidence>
<dbReference type="PANTHER" id="PTHR30523:SF6">
    <property type="entry name" value="PHOSPHOENOLPYRUVATE CARBOXYLASE"/>
    <property type="match status" value="1"/>
</dbReference>
<feature type="active site" evidence="10 11">
    <location>
        <position position="136"/>
    </location>
</feature>
<name>A0A0C5VPR8_9GAMM</name>
<comment type="subunit">
    <text evidence="10">Homotetramer.</text>
</comment>
<dbReference type="InterPro" id="IPR018129">
    <property type="entry name" value="PEP_COase_Lys_AS"/>
</dbReference>
<dbReference type="AlphaFoldDB" id="A0A0C5VPR8"/>
<dbReference type="GO" id="GO:0015977">
    <property type="term" value="P:carbon fixation"/>
    <property type="evidence" value="ECO:0007669"/>
    <property type="project" value="UniProtKB-UniRule"/>
</dbReference>
<evidence type="ECO:0000313" key="14">
    <source>
        <dbReference type="Proteomes" id="UP000032266"/>
    </source>
</evidence>
<sequence>MKLPDQLHQEIQNLGAILGQTIAKDQGVETLTKIETIRELGKTSRDDEEAFKQLFNQFNNSSNHELLVLSRAFAKFLNLANIAEQEYANTVEGEELTGKEKTREEFFDKLKDSSLSKEQIQKAINALSIDLVLTAHPTEVSRRTMIQKFNEINHCLRGKPFGSSVPSVSRRLEDLITQSWHSNEIRSQRPTPIDEAKWGFAVIEQTLWNAVPRFIKELKSQVKEHADIELPENFSPVKFSSWMGGDRDGNPFVTSDVTESVLLLARWEAADLFIRDIKSLIGELSMTTANEELKAATQNSEEPYRHILKQLRQQLRDTRAELEAKVTTGQWNESNVMHDNQQLLEPLLLCYRSLVECGMDSVANGKLMDTLIRARCFGIFLVKLDIRQHSERHSQVIEEITQSLGLGSYQQWGEEHKQEFLVKELSSNRPLIPLSWQPSDDVREVLDTLKLIARQNPEALGIYIISMASEVSDVLAVQLLLKACGLTFKLPIAPLFETLDDLNNAEQVIQKLFANVDYRDYMDGHQYVMVGYSDSAKDAGVLSAAWAQYQAQENLVKLCRQEDIKLTLFHGRGGTIGRGGGPAHSAILSQPPGSLAGGFRVTEQGETIRLKFGTTRVAQKSLALYANAILEAMILPPPEPKAEWREVMHKLSDLACEHYRDYVKSNDQFVTYFRQATPEQELGRLPLGSRPSKRKKDNSIESLRAIPWIFAWAQNRLVLPAWLGATQAIQELYEQGAKEPLLAMKEHWPFFTTRLDMLEMVFVKADPAISAIYEEILVEDALKPIGESLRTQLKNDLKFILEFTGKESLMQNEPWNKASIRLRASYLAPLHLMQVVLLQRLREMPEVDNQHVITQAMMITIAGIAAGIRNTG</sequence>
<comment type="function">
    <text evidence="2 10">Forms oxaloacetate, a four-carbon dicarboxylic acid source for the tricarboxylic acid cycle.</text>
</comment>
<organism evidence="13 14">
    <name type="scientific">Gynuella sunshinyii YC6258</name>
    <dbReference type="NCBI Taxonomy" id="1445510"/>
    <lineage>
        <taxon>Bacteria</taxon>
        <taxon>Pseudomonadati</taxon>
        <taxon>Pseudomonadota</taxon>
        <taxon>Gammaproteobacteria</taxon>
        <taxon>Oceanospirillales</taxon>
        <taxon>Saccharospirillaceae</taxon>
        <taxon>Gynuella</taxon>
    </lineage>
</organism>
<comment type="catalytic activity">
    <reaction evidence="9 10">
        <text>oxaloacetate + phosphate = phosphoenolpyruvate + hydrogencarbonate</text>
        <dbReference type="Rhea" id="RHEA:28370"/>
        <dbReference type="ChEBI" id="CHEBI:16452"/>
        <dbReference type="ChEBI" id="CHEBI:17544"/>
        <dbReference type="ChEBI" id="CHEBI:43474"/>
        <dbReference type="ChEBI" id="CHEBI:58702"/>
        <dbReference type="EC" id="4.1.1.31"/>
    </reaction>
</comment>
<dbReference type="GO" id="GO:0005829">
    <property type="term" value="C:cytosol"/>
    <property type="evidence" value="ECO:0007669"/>
    <property type="project" value="TreeGrafter"/>
</dbReference>
<keyword evidence="7 10" id="KW-0456">Lyase</keyword>
<dbReference type="PROSITE" id="PS00781">
    <property type="entry name" value="PEPCASE_1"/>
    <property type="match status" value="1"/>
</dbReference>
<dbReference type="STRING" id="1445510.YC6258_03387"/>
<evidence type="ECO:0000256" key="1">
    <source>
        <dbReference type="ARBA" id="ARBA00001946"/>
    </source>
</evidence>
<dbReference type="PANTHER" id="PTHR30523">
    <property type="entry name" value="PHOSPHOENOLPYRUVATE CARBOXYLASE"/>
    <property type="match status" value="1"/>
</dbReference>
<dbReference type="GO" id="GO:0008964">
    <property type="term" value="F:phosphoenolpyruvate carboxylase activity"/>
    <property type="evidence" value="ECO:0007669"/>
    <property type="project" value="UniProtKB-UniRule"/>
</dbReference>
<dbReference type="GO" id="GO:0006099">
    <property type="term" value="P:tricarboxylic acid cycle"/>
    <property type="evidence" value="ECO:0007669"/>
    <property type="project" value="InterPro"/>
</dbReference>
<evidence type="ECO:0000256" key="8">
    <source>
        <dbReference type="ARBA" id="ARBA00023300"/>
    </source>
</evidence>
<evidence type="ECO:0000256" key="5">
    <source>
        <dbReference type="ARBA" id="ARBA00022419"/>
    </source>
</evidence>
<dbReference type="Proteomes" id="UP000032266">
    <property type="component" value="Chromosome"/>
</dbReference>
<dbReference type="KEGG" id="gsn:YC6258_03387"/>
<dbReference type="EMBL" id="CP007142">
    <property type="protein sequence ID" value="AJQ95423.1"/>
    <property type="molecule type" value="Genomic_DNA"/>
</dbReference>
<keyword evidence="14" id="KW-1185">Reference proteome</keyword>
<dbReference type="InterPro" id="IPR021135">
    <property type="entry name" value="PEP_COase"/>
</dbReference>
<dbReference type="HAMAP" id="MF_00595">
    <property type="entry name" value="PEPcase_type1"/>
    <property type="match status" value="1"/>
</dbReference>
<evidence type="ECO:0000256" key="9">
    <source>
        <dbReference type="ARBA" id="ARBA00048995"/>
    </source>
</evidence>
<keyword evidence="13" id="KW-0670">Pyruvate</keyword>
<comment type="similarity">
    <text evidence="3 10">Belongs to the PEPCase type 1 family.</text>
</comment>